<protein>
    <recommendedName>
        <fullName evidence="3">Ran GTPase activating protein 1b</fullName>
    </recommendedName>
</protein>
<organism evidence="1 2">
    <name type="scientific">Hucho hucho</name>
    <name type="common">huchen</name>
    <dbReference type="NCBI Taxonomy" id="62062"/>
    <lineage>
        <taxon>Eukaryota</taxon>
        <taxon>Metazoa</taxon>
        <taxon>Chordata</taxon>
        <taxon>Craniata</taxon>
        <taxon>Vertebrata</taxon>
        <taxon>Euteleostomi</taxon>
        <taxon>Actinopterygii</taxon>
        <taxon>Neopterygii</taxon>
        <taxon>Teleostei</taxon>
        <taxon>Protacanthopterygii</taxon>
        <taxon>Salmoniformes</taxon>
        <taxon>Salmonidae</taxon>
        <taxon>Salmoninae</taxon>
        <taxon>Hucho</taxon>
    </lineage>
</organism>
<dbReference type="Ensembl" id="ENSHHUT00000083458.1">
    <property type="protein sequence ID" value="ENSHHUP00000080880.1"/>
    <property type="gene ID" value="ENSHHUG00000047084.1"/>
</dbReference>
<reference evidence="1" key="2">
    <citation type="submission" date="2025-08" db="UniProtKB">
        <authorList>
            <consortium name="Ensembl"/>
        </authorList>
    </citation>
    <scope>IDENTIFICATION</scope>
</reference>
<evidence type="ECO:0000313" key="2">
    <source>
        <dbReference type="Proteomes" id="UP000314982"/>
    </source>
</evidence>
<name>A0A4W5R409_9TELE</name>
<reference evidence="1" key="3">
    <citation type="submission" date="2025-09" db="UniProtKB">
        <authorList>
            <consortium name="Ensembl"/>
        </authorList>
    </citation>
    <scope>IDENTIFICATION</scope>
</reference>
<dbReference type="STRING" id="62062.ENSHHUP00000080880"/>
<keyword evidence="2" id="KW-1185">Reference proteome</keyword>
<reference evidence="2" key="1">
    <citation type="submission" date="2018-06" db="EMBL/GenBank/DDBJ databases">
        <title>Genome assembly of Danube salmon.</title>
        <authorList>
            <person name="Macqueen D.J."/>
            <person name="Gundappa M.K."/>
        </authorList>
    </citation>
    <scope>NUCLEOTIDE SEQUENCE [LARGE SCALE GENOMIC DNA]</scope>
</reference>
<evidence type="ECO:0008006" key="3">
    <source>
        <dbReference type="Google" id="ProtNLM"/>
    </source>
</evidence>
<sequence length="108" mass="11869">MRRYCVKEKSCISLISISAVLLVTTMGSDDIALVADALSKTHVGDEELSYKGRGLKMDNTESVKELVQEIEYQGLRALRLEGNTVGVEAAQAIAKAWESKDQLQLPLE</sequence>
<dbReference type="AlphaFoldDB" id="A0A4W5R409"/>
<accession>A0A4W5R409</accession>
<dbReference type="Proteomes" id="UP000314982">
    <property type="component" value="Unassembled WGS sequence"/>
</dbReference>
<evidence type="ECO:0000313" key="1">
    <source>
        <dbReference type="Ensembl" id="ENSHHUP00000080880.1"/>
    </source>
</evidence>
<proteinExistence type="predicted"/>